<gene>
    <name evidence="2" type="ORF">AXG93_3114s1130</name>
</gene>
<comment type="caution">
    <text evidence="2">The sequence shown here is derived from an EMBL/GenBank/DDBJ whole genome shotgun (WGS) entry which is preliminary data.</text>
</comment>
<proteinExistence type="predicted"/>
<evidence type="ECO:0000256" key="1">
    <source>
        <dbReference type="SAM" id="MobiDB-lite"/>
    </source>
</evidence>
<keyword evidence="3" id="KW-1185">Reference proteome</keyword>
<reference evidence="2" key="1">
    <citation type="submission" date="2016-03" db="EMBL/GenBank/DDBJ databases">
        <title>Mechanisms controlling the formation of the plant cell surface in tip-growing cells are functionally conserved among land plants.</title>
        <authorList>
            <person name="Honkanen S."/>
            <person name="Jones V.A."/>
            <person name="Morieri G."/>
            <person name="Champion C."/>
            <person name="Hetherington A.J."/>
            <person name="Kelly S."/>
            <person name="Saint-Marcoux D."/>
            <person name="Proust H."/>
            <person name="Prescott H."/>
            <person name="Dolan L."/>
        </authorList>
    </citation>
    <scope>NUCLEOTIDE SEQUENCE [LARGE SCALE GENOMIC DNA]</scope>
    <source>
        <tissue evidence="2">Whole gametophyte</tissue>
    </source>
</reference>
<protein>
    <submittedName>
        <fullName evidence="2">Uncharacterized protein</fullName>
    </submittedName>
</protein>
<dbReference type="AlphaFoldDB" id="A0A176W858"/>
<evidence type="ECO:0000313" key="3">
    <source>
        <dbReference type="Proteomes" id="UP000077202"/>
    </source>
</evidence>
<organism evidence="2 3">
    <name type="scientific">Marchantia polymorpha subsp. ruderalis</name>
    <dbReference type="NCBI Taxonomy" id="1480154"/>
    <lineage>
        <taxon>Eukaryota</taxon>
        <taxon>Viridiplantae</taxon>
        <taxon>Streptophyta</taxon>
        <taxon>Embryophyta</taxon>
        <taxon>Marchantiophyta</taxon>
        <taxon>Marchantiopsida</taxon>
        <taxon>Marchantiidae</taxon>
        <taxon>Marchantiales</taxon>
        <taxon>Marchantiaceae</taxon>
        <taxon>Marchantia</taxon>
    </lineage>
</organism>
<dbReference type="EMBL" id="LVLJ01001478">
    <property type="protein sequence ID" value="OAE29270.1"/>
    <property type="molecule type" value="Genomic_DNA"/>
</dbReference>
<sequence length="108" mass="11459">MNVQPREERLEKKPEAGRWKLGPGGSAAAGAEARADEGEIHWSTGAELLLAGERTWSGQEDTPSIAVSERRGAERTFPLTAALQYEARCFGDCGHGDGDGDGDVAMTS</sequence>
<accession>A0A176W858</accession>
<dbReference type="Proteomes" id="UP000077202">
    <property type="component" value="Unassembled WGS sequence"/>
</dbReference>
<name>A0A176W858_MARPO</name>
<feature type="region of interest" description="Disordered" evidence="1">
    <location>
        <begin position="1"/>
        <end position="38"/>
    </location>
</feature>
<feature type="compositionally biased region" description="Basic and acidic residues" evidence="1">
    <location>
        <begin position="1"/>
        <end position="18"/>
    </location>
</feature>
<evidence type="ECO:0000313" key="2">
    <source>
        <dbReference type="EMBL" id="OAE29270.1"/>
    </source>
</evidence>